<evidence type="ECO:0000256" key="5">
    <source>
        <dbReference type="ARBA" id="ARBA00021008"/>
    </source>
</evidence>
<dbReference type="AlphaFoldDB" id="A0A343KGF6"/>
<dbReference type="EC" id="7.1.1.2" evidence="4 18"/>
<keyword evidence="7 18" id="KW-0679">Respiratory chain</keyword>
<dbReference type="PANTHER" id="PTHR46552:SF1">
    <property type="entry name" value="NADH-UBIQUINONE OXIDOREDUCTASE CHAIN 2"/>
    <property type="match status" value="1"/>
</dbReference>
<gene>
    <name evidence="20" type="primary">nad2</name>
</gene>
<evidence type="ECO:0000256" key="2">
    <source>
        <dbReference type="ARBA" id="ARBA00004448"/>
    </source>
</evidence>
<comment type="catalytic activity">
    <reaction evidence="17 18">
        <text>a ubiquinone + NADH + 5 H(+)(in) = a ubiquinol + NAD(+) + 4 H(+)(out)</text>
        <dbReference type="Rhea" id="RHEA:29091"/>
        <dbReference type="Rhea" id="RHEA-COMP:9565"/>
        <dbReference type="Rhea" id="RHEA-COMP:9566"/>
        <dbReference type="ChEBI" id="CHEBI:15378"/>
        <dbReference type="ChEBI" id="CHEBI:16389"/>
        <dbReference type="ChEBI" id="CHEBI:17976"/>
        <dbReference type="ChEBI" id="CHEBI:57540"/>
        <dbReference type="ChEBI" id="CHEBI:57945"/>
        <dbReference type="EC" id="7.1.1.2"/>
    </reaction>
</comment>
<feature type="transmembrane region" description="Helical" evidence="18">
    <location>
        <begin position="240"/>
        <end position="263"/>
    </location>
</feature>
<name>A0A343KGF6_9NEOP</name>
<keyword evidence="8 18" id="KW-0812">Transmembrane</keyword>
<keyword evidence="16 18" id="KW-0472">Membrane</keyword>
<evidence type="ECO:0000256" key="9">
    <source>
        <dbReference type="ARBA" id="ARBA00022792"/>
    </source>
</evidence>
<comment type="function">
    <text evidence="18">Core subunit of the mitochondrial membrane respiratory chain NADH dehydrogenase (Complex I) which catalyzes electron transfer from NADH through the respiratory chain, using ubiquinone as an electron acceptor. Essential for the catalytic activity and assembly of complex I.</text>
</comment>
<evidence type="ECO:0000256" key="3">
    <source>
        <dbReference type="ARBA" id="ARBA00007012"/>
    </source>
</evidence>
<feature type="transmembrane region" description="Helical" evidence="18">
    <location>
        <begin position="269"/>
        <end position="290"/>
    </location>
</feature>
<keyword evidence="10 18" id="KW-1278">Translocase</keyword>
<accession>A0A343KGF6</accession>
<dbReference type="Pfam" id="PF00361">
    <property type="entry name" value="Proton_antipo_M"/>
    <property type="match status" value="1"/>
</dbReference>
<geneLocation type="mitochondrion" evidence="20"/>
<organism evidence="20">
    <name type="scientific">Dorcadia ioffi</name>
    <dbReference type="NCBI Taxonomy" id="2040515"/>
    <lineage>
        <taxon>Eukaryota</taxon>
        <taxon>Metazoa</taxon>
        <taxon>Ecdysozoa</taxon>
        <taxon>Arthropoda</taxon>
        <taxon>Hexapoda</taxon>
        <taxon>Insecta</taxon>
        <taxon>Pterygota</taxon>
        <taxon>Neoptera</taxon>
        <taxon>Endopterygota</taxon>
        <taxon>Siphonaptera</taxon>
        <taxon>Vermipsyllidae</taxon>
        <taxon>Dorcadia</taxon>
    </lineage>
</organism>
<evidence type="ECO:0000256" key="11">
    <source>
        <dbReference type="ARBA" id="ARBA00022982"/>
    </source>
</evidence>
<keyword evidence="13 18" id="KW-0520">NAD</keyword>
<keyword evidence="14 18" id="KW-0830">Ubiquinone</keyword>
<dbReference type="GO" id="GO:0006120">
    <property type="term" value="P:mitochondrial electron transport, NADH to ubiquinone"/>
    <property type="evidence" value="ECO:0007669"/>
    <property type="project" value="InterPro"/>
</dbReference>
<evidence type="ECO:0000313" key="20">
    <source>
        <dbReference type="EMBL" id="ATF28038.1"/>
    </source>
</evidence>
<evidence type="ECO:0000256" key="17">
    <source>
        <dbReference type="ARBA" id="ARBA00049551"/>
    </source>
</evidence>
<dbReference type="InterPro" id="IPR050175">
    <property type="entry name" value="Complex_I_Subunit_2"/>
</dbReference>
<feature type="transmembrane region" description="Helical" evidence="18">
    <location>
        <begin position="60"/>
        <end position="81"/>
    </location>
</feature>
<evidence type="ECO:0000256" key="10">
    <source>
        <dbReference type="ARBA" id="ARBA00022967"/>
    </source>
</evidence>
<evidence type="ECO:0000256" key="13">
    <source>
        <dbReference type="ARBA" id="ARBA00023027"/>
    </source>
</evidence>
<keyword evidence="6" id="KW-0813">Transport</keyword>
<proteinExistence type="inferred from homology"/>
<keyword evidence="11 18" id="KW-0249">Electron transport</keyword>
<sequence>MINNSSKLMFIFSLVLSTFICISSNSWLGAWIGLEMNLLSFIPLMNNNKNSLSNEASLKYFMIQALASIMLLFFICINFINKNYFSMIFYNDFYLLMINSSLMLKIGAAPFHFWFPSVMDSMNWINNLFLMTWQKINPFICLSYCLNIKFLMIISLMSIIIGGLGGFNSTSIRKIMSFSSISHIGWLLMALMSSELNFWFYFMFYSIISFSLILSFNFMKLFYMNQLLSNSLSYLMKMSIFMSFLSMGGLPPFLGFIPKWIIIESMLKINMIMITLIMIIMTLITLYFYLRIAFSALIINNFQMYWKININFSMTNIFLWNFISMLMIPMIFILFMT</sequence>
<evidence type="ECO:0000256" key="16">
    <source>
        <dbReference type="ARBA" id="ARBA00023136"/>
    </source>
</evidence>
<dbReference type="PRINTS" id="PR01436">
    <property type="entry name" value="NADHDHGNASE2"/>
</dbReference>
<reference evidence="20" key="1">
    <citation type="journal article" date="2017" name="Mitochondrial DNA Part B Resour">
        <title>The complete nucleotide sequence of the mitochondrial genome of Dorcadia ioffi (Siphonaptera: Vermipsyllidae).</title>
        <authorList>
            <person name="Xiang H.-T."/>
            <person name="Wen F.-Q."/>
            <person name="Wang G.-L."/>
        </authorList>
    </citation>
    <scope>NUCLEOTIDE SEQUENCE</scope>
</reference>
<feature type="transmembrane region" description="Helical" evidence="18">
    <location>
        <begin position="93"/>
        <end position="116"/>
    </location>
</feature>
<feature type="transmembrane region" description="Helical" evidence="18">
    <location>
        <begin position="175"/>
        <end position="192"/>
    </location>
</feature>
<evidence type="ECO:0000256" key="14">
    <source>
        <dbReference type="ARBA" id="ARBA00023075"/>
    </source>
</evidence>
<evidence type="ECO:0000256" key="12">
    <source>
        <dbReference type="ARBA" id="ARBA00022989"/>
    </source>
</evidence>
<evidence type="ECO:0000256" key="1">
    <source>
        <dbReference type="ARBA" id="ARBA00003257"/>
    </source>
</evidence>
<evidence type="ECO:0000256" key="6">
    <source>
        <dbReference type="ARBA" id="ARBA00022448"/>
    </source>
</evidence>
<dbReference type="InterPro" id="IPR003917">
    <property type="entry name" value="NADH_UbQ_OxRdtase_chain2"/>
</dbReference>
<feature type="transmembrane region" description="Helical" evidence="18">
    <location>
        <begin position="198"/>
        <end position="219"/>
    </location>
</feature>
<keyword evidence="12 18" id="KW-1133">Transmembrane helix</keyword>
<keyword evidence="9 18" id="KW-0999">Mitochondrion inner membrane</keyword>
<evidence type="ECO:0000256" key="4">
    <source>
        <dbReference type="ARBA" id="ARBA00012944"/>
    </source>
</evidence>
<evidence type="ECO:0000256" key="18">
    <source>
        <dbReference type="RuleBase" id="RU003403"/>
    </source>
</evidence>
<evidence type="ECO:0000256" key="15">
    <source>
        <dbReference type="ARBA" id="ARBA00023128"/>
    </source>
</evidence>
<comment type="function">
    <text evidence="1">Core subunit of the mitochondrial membrane respiratory chain NADH dehydrogenase (Complex I) that is believed to belong to the minimal assembly required for catalysis. Complex I functions in the transfer of electrons from NADH to the respiratory chain. The immediate electron acceptor for the enzyme is believed to be ubiquinone.</text>
</comment>
<reference evidence="20" key="2">
    <citation type="submission" date="2017-05" db="EMBL/GenBank/DDBJ databases">
        <authorList>
            <person name="Song R."/>
            <person name="Chenine A.L."/>
            <person name="Ruprecht R.M."/>
        </authorList>
    </citation>
    <scope>NUCLEOTIDE SEQUENCE</scope>
</reference>
<keyword evidence="15 18" id="KW-0496">Mitochondrion</keyword>
<dbReference type="GO" id="GO:0008137">
    <property type="term" value="F:NADH dehydrogenase (ubiquinone) activity"/>
    <property type="evidence" value="ECO:0007669"/>
    <property type="project" value="UniProtKB-EC"/>
</dbReference>
<feature type="transmembrane region" description="Helical" evidence="18">
    <location>
        <begin position="12"/>
        <end position="34"/>
    </location>
</feature>
<feature type="transmembrane region" description="Helical" evidence="18">
    <location>
        <begin position="310"/>
        <end position="335"/>
    </location>
</feature>
<feature type="transmembrane region" description="Helical" evidence="18">
    <location>
        <begin position="136"/>
        <end position="163"/>
    </location>
</feature>
<feature type="domain" description="NADH:quinone oxidoreductase/Mrp antiporter transmembrane" evidence="19">
    <location>
        <begin position="24"/>
        <end position="285"/>
    </location>
</feature>
<comment type="similarity">
    <text evidence="3 18">Belongs to the complex I subunit 2 family.</text>
</comment>
<evidence type="ECO:0000256" key="7">
    <source>
        <dbReference type="ARBA" id="ARBA00022660"/>
    </source>
</evidence>
<dbReference type="GO" id="GO:0005743">
    <property type="term" value="C:mitochondrial inner membrane"/>
    <property type="evidence" value="ECO:0007669"/>
    <property type="project" value="UniProtKB-SubCell"/>
</dbReference>
<comment type="subcellular location">
    <subcellularLocation>
        <location evidence="2 18">Mitochondrion inner membrane</location>
        <topology evidence="2 18">Multi-pass membrane protein</topology>
    </subcellularLocation>
</comment>
<dbReference type="InterPro" id="IPR001750">
    <property type="entry name" value="ND/Mrp_TM"/>
</dbReference>
<evidence type="ECO:0000256" key="8">
    <source>
        <dbReference type="ARBA" id="ARBA00022692"/>
    </source>
</evidence>
<evidence type="ECO:0000259" key="19">
    <source>
        <dbReference type="Pfam" id="PF00361"/>
    </source>
</evidence>
<protein>
    <recommendedName>
        <fullName evidence="5 18">NADH-ubiquinone oxidoreductase chain 2</fullName>
        <ecNumber evidence="4 18">7.1.1.2</ecNumber>
    </recommendedName>
</protein>
<dbReference type="PANTHER" id="PTHR46552">
    <property type="entry name" value="NADH-UBIQUINONE OXIDOREDUCTASE CHAIN 2"/>
    <property type="match status" value="1"/>
</dbReference>
<dbReference type="EMBL" id="MF124314">
    <property type="protein sequence ID" value="ATF28038.1"/>
    <property type="molecule type" value="Genomic_DNA"/>
</dbReference>